<feature type="region of interest" description="Disordered" evidence="2">
    <location>
        <begin position="173"/>
        <end position="232"/>
    </location>
</feature>
<keyword evidence="4" id="KW-1185">Reference proteome</keyword>
<accession>A0ABP1D296</accession>
<keyword evidence="1" id="KW-0175">Coiled coil</keyword>
<dbReference type="Proteomes" id="UP001497453">
    <property type="component" value="Chromosome 2"/>
</dbReference>
<reference evidence="4" key="1">
    <citation type="submission" date="2024-04" db="EMBL/GenBank/DDBJ databases">
        <authorList>
            <person name="Shaw F."/>
            <person name="Minotto A."/>
        </authorList>
    </citation>
    <scope>NUCLEOTIDE SEQUENCE [LARGE SCALE GENOMIC DNA]</scope>
</reference>
<proteinExistence type="predicted"/>
<feature type="coiled-coil region" evidence="1">
    <location>
        <begin position="234"/>
        <end position="272"/>
    </location>
</feature>
<evidence type="ECO:0000256" key="2">
    <source>
        <dbReference type="SAM" id="MobiDB-lite"/>
    </source>
</evidence>
<name>A0ABP1D296_9APHY</name>
<evidence type="ECO:0000256" key="1">
    <source>
        <dbReference type="SAM" id="Coils"/>
    </source>
</evidence>
<feature type="region of interest" description="Disordered" evidence="2">
    <location>
        <begin position="282"/>
        <end position="305"/>
    </location>
</feature>
<feature type="compositionally biased region" description="Low complexity" evidence="2">
    <location>
        <begin position="288"/>
        <end position="305"/>
    </location>
</feature>
<sequence>MLVHKDLECWITDAQTNIVPVRVCVRNDEDDEYVIRASVDIAENKPYIVYWKNIAETPLSAWCEVNITDPRSNGRSRRGAACEMDATRVTTQVRSSVGWVDEGNTLKTGKADQNDSLGRVSLEVRRVAGEIQVNCLEEMDINEIFFDFLDDPGEGMPPYVVFVFELRKISRRKPQAGQPSRGVPEPMKRKRVYTDTPPSGRLLRSRRKQTPLRRPERSDSDDSSSRQDSQPLDIETLLAENARLEDDLQNLAQEERDLRLVLEKRNQELKERKRAKVAFLSVMRQRIPTGPSSGPSSGSTSSHVR</sequence>
<protein>
    <submittedName>
        <fullName evidence="3">Uncharacterized protein</fullName>
    </submittedName>
</protein>
<evidence type="ECO:0000313" key="4">
    <source>
        <dbReference type="Proteomes" id="UP001497453"/>
    </source>
</evidence>
<dbReference type="EMBL" id="OZ037945">
    <property type="protein sequence ID" value="CAL1701197.1"/>
    <property type="molecule type" value="Genomic_DNA"/>
</dbReference>
<evidence type="ECO:0000313" key="3">
    <source>
        <dbReference type="EMBL" id="CAL1701197.1"/>
    </source>
</evidence>
<feature type="compositionally biased region" description="Basic and acidic residues" evidence="2">
    <location>
        <begin position="213"/>
        <end position="225"/>
    </location>
</feature>
<organism evidence="3 4">
    <name type="scientific">Somion occarium</name>
    <dbReference type="NCBI Taxonomy" id="3059160"/>
    <lineage>
        <taxon>Eukaryota</taxon>
        <taxon>Fungi</taxon>
        <taxon>Dikarya</taxon>
        <taxon>Basidiomycota</taxon>
        <taxon>Agaricomycotina</taxon>
        <taxon>Agaricomycetes</taxon>
        <taxon>Polyporales</taxon>
        <taxon>Cerrenaceae</taxon>
        <taxon>Somion</taxon>
    </lineage>
</organism>
<gene>
    <name evidence="3" type="ORF">GFSPODELE1_LOCUS3474</name>
</gene>